<dbReference type="Pfam" id="PF08939">
    <property type="entry name" value="Bles03"/>
    <property type="match status" value="1"/>
</dbReference>
<protein>
    <submittedName>
        <fullName evidence="2">DUF1917-domain-containing protein</fullName>
    </submittedName>
</protein>
<dbReference type="InterPro" id="IPR015034">
    <property type="entry name" value="Bles03"/>
</dbReference>
<keyword evidence="3" id="KW-1185">Reference proteome</keyword>
<name>A0A6A4I5A7_9AGAR</name>
<dbReference type="OrthoDB" id="10067381at2759"/>
<dbReference type="SUPFAM" id="SSF55418">
    <property type="entry name" value="eIF4e-like"/>
    <property type="match status" value="1"/>
</dbReference>
<dbReference type="PANTHER" id="PTHR31977:SF1">
    <property type="entry name" value="UPF0696 PROTEIN C11ORF68"/>
    <property type="match status" value="1"/>
</dbReference>
<dbReference type="PANTHER" id="PTHR31977">
    <property type="entry name" value="UPF0696 PROTEIN C11ORF68"/>
    <property type="match status" value="1"/>
</dbReference>
<evidence type="ECO:0000256" key="1">
    <source>
        <dbReference type="ARBA" id="ARBA00010568"/>
    </source>
</evidence>
<comment type="similarity">
    <text evidence="1">Belongs to the UPF0696 family.</text>
</comment>
<dbReference type="AlphaFoldDB" id="A0A6A4I5A7"/>
<dbReference type="EMBL" id="ML769420">
    <property type="protein sequence ID" value="KAE9403955.1"/>
    <property type="molecule type" value="Genomic_DNA"/>
</dbReference>
<gene>
    <name evidence="2" type="ORF">BT96DRAFT_444174</name>
</gene>
<evidence type="ECO:0000313" key="3">
    <source>
        <dbReference type="Proteomes" id="UP000799118"/>
    </source>
</evidence>
<evidence type="ECO:0000313" key="2">
    <source>
        <dbReference type="EMBL" id="KAE9403955.1"/>
    </source>
</evidence>
<organism evidence="2 3">
    <name type="scientific">Gymnopus androsaceus JB14</name>
    <dbReference type="NCBI Taxonomy" id="1447944"/>
    <lineage>
        <taxon>Eukaryota</taxon>
        <taxon>Fungi</taxon>
        <taxon>Dikarya</taxon>
        <taxon>Basidiomycota</taxon>
        <taxon>Agaricomycotina</taxon>
        <taxon>Agaricomycetes</taxon>
        <taxon>Agaricomycetidae</taxon>
        <taxon>Agaricales</taxon>
        <taxon>Marasmiineae</taxon>
        <taxon>Omphalotaceae</taxon>
        <taxon>Gymnopus</taxon>
    </lineage>
</organism>
<dbReference type="Gene3D" id="3.30.760.10">
    <property type="entry name" value="RNA Cap, Translation Initiation Factor Eif4e"/>
    <property type="match status" value="1"/>
</dbReference>
<dbReference type="Proteomes" id="UP000799118">
    <property type="component" value="Unassembled WGS sequence"/>
</dbReference>
<sequence>MDLDYVTLALVDQVARLRLNEANGSVTAPKNSVHIESLSASLVQVGQTFPLVANSCASLATPQVCVADNWITCHFNDQTSTLDNVDAFTSLWRPSCTTLRDAEWIAVNRGMNHSSNPPLIEEMKAAFEILAQSHRKDGNITLTVSALDQLAHRFNVTSGKWLVFTDFSTADASWAEIVKLVCLRRGKGFAKVSVNKDENHHVICVYVDDFSDEVEVKKLREELRSFGVVKKIGFKLDAYSHLGIYARNMWGISPNRYYE</sequence>
<accession>A0A6A4I5A7</accession>
<dbReference type="InterPro" id="IPR023398">
    <property type="entry name" value="TIF_eIF4e-like"/>
</dbReference>
<proteinExistence type="inferred from homology"/>
<reference evidence="2" key="1">
    <citation type="journal article" date="2019" name="Environ. Microbiol.">
        <title>Fungal ecological strategies reflected in gene transcription - a case study of two litter decomposers.</title>
        <authorList>
            <person name="Barbi F."/>
            <person name="Kohler A."/>
            <person name="Barry K."/>
            <person name="Baskaran P."/>
            <person name="Daum C."/>
            <person name="Fauchery L."/>
            <person name="Ihrmark K."/>
            <person name="Kuo A."/>
            <person name="LaButti K."/>
            <person name="Lipzen A."/>
            <person name="Morin E."/>
            <person name="Grigoriev I.V."/>
            <person name="Henrissat B."/>
            <person name="Lindahl B."/>
            <person name="Martin F."/>
        </authorList>
    </citation>
    <scope>NUCLEOTIDE SEQUENCE</scope>
    <source>
        <strain evidence="2">JB14</strain>
    </source>
</reference>